<name>A0ABS7G7U6_9BACT</name>
<evidence type="ECO:0000256" key="1">
    <source>
        <dbReference type="ARBA" id="ARBA00004141"/>
    </source>
</evidence>
<dbReference type="Proteomes" id="UP000812961">
    <property type="component" value="Unassembled WGS sequence"/>
</dbReference>
<comment type="subcellular location">
    <subcellularLocation>
        <location evidence="1">Membrane</location>
        <topology evidence="1">Multi-pass membrane protein</topology>
    </subcellularLocation>
</comment>
<gene>
    <name evidence="7" type="ORF">K1Y79_05265</name>
</gene>
<evidence type="ECO:0000256" key="5">
    <source>
        <dbReference type="SAM" id="Phobius"/>
    </source>
</evidence>
<keyword evidence="2 5" id="KW-0812">Transmembrane</keyword>
<keyword evidence="3 5" id="KW-1133">Transmembrane helix</keyword>
<evidence type="ECO:0000313" key="8">
    <source>
        <dbReference type="Proteomes" id="UP000812961"/>
    </source>
</evidence>
<organism evidence="7 8">
    <name type="scientific">Chitinophaga rhizophila</name>
    <dbReference type="NCBI Taxonomy" id="2866212"/>
    <lineage>
        <taxon>Bacteria</taxon>
        <taxon>Pseudomonadati</taxon>
        <taxon>Bacteroidota</taxon>
        <taxon>Chitinophagia</taxon>
        <taxon>Chitinophagales</taxon>
        <taxon>Chitinophagaceae</taxon>
        <taxon>Chitinophaga</taxon>
    </lineage>
</organism>
<feature type="transmembrane region" description="Helical" evidence="5">
    <location>
        <begin position="73"/>
        <end position="95"/>
    </location>
</feature>
<evidence type="ECO:0000256" key="3">
    <source>
        <dbReference type="ARBA" id="ARBA00022989"/>
    </source>
</evidence>
<feature type="transmembrane region" description="Helical" evidence="5">
    <location>
        <begin position="45"/>
        <end position="66"/>
    </location>
</feature>
<dbReference type="RefSeq" id="WP_220248948.1">
    <property type="nucleotide sequence ID" value="NZ_JAICCF010000001.1"/>
</dbReference>
<dbReference type="Pfam" id="PF07291">
    <property type="entry name" value="MauE"/>
    <property type="match status" value="1"/>
</dbReference>
<evidence type="ECO:0000256" key="4">
    <source>
        <dbReference type="ARBA" id="ARBA00023136"/>
    </source>
</evidence>
<evidence type="ECO:0000256" key="2">
    <source>
        <dbReference type="ARBA" id="ARBA00022692"/>
    </source>
</evidence>
<evidence type="ECO:0000259" key="6">
    <source>
        <dbReference type="Pfam" id="PF07291"/>
    </source>
</evidence>
<keyword evidence="8" id="KW-1185">Reference proteome</keyword>
<dbReference type="EMBL" id="JAICCF010000001">
    <property type="protein sequence ID" value="MBW8683737.1"/>
    <property type="molecule type" value="Genomic_DNA"/>
</dbReference>
<feature type="transmembrane region" description="Helical" evidence="5">
    <location>
        <begin position="115"/>
        <end position="134"/>
    </location>
</feature>
<protein>
    <recommendedName>
        <fullName evidence="6">Methylamine utilisation protein MauE domain-containing protein</fullName>
    </recommendedName>
</protein>
<dbReference type="InterPro" id="IPR009908">
    <property type="entry name" value="Methylamine_util_MauE"/>
</dbReference>
<reference evidence="7 8" key="1">
    <citation type="submission" date="2021-08" db="EMBL/GenBank/DDBJ databases">
        <title>The genome sequence of Chitinophaga sp. B61.</title>
        <authorList>
            <person name="Zhang X."/>
        </authorList>
    </citation>
    <scope>NUCLEOTIDE SEQUENCE [LARGE SCALE GENOMIC DNA]</scope>
    <source>
        <strain evidence="7 8">B61</strain>
    </source>
</reference>
<keyword evidence="4 5" id="KW-0472">Membrane</keyword>
<proteinExistence type="predicted"/>
<evidence type="ECO:0000313" key="7">
    <source>
        <dbReference type="EMBL" id="MBW8683737.1"/>
    </source>
</evidence>
<comment type="caution">
    <text evidence="7">The sequence shown here is derived from an EMBL/GenBank/DDBJ whole genome shotgun (WGS) entry which is preliminary data.</text>
</comment>
<feature type="domain" description="Methylamine utilisation protein MauE" evidence="6">
    <location>
        <begin position="6"/>
        <end position="130"/>
    </location>
</feature>
<accession>A0ABS7G7U6</accession>
<sequence>MTRKLIVDLPAVLLVMLFTYAALSKLLQYSMFQHQLGQSPFVADYASTVVWLVPLSELLIAALLIVPQTRLTGLYLSYAMMLSFTIYIYAMLHYSPFIPCACGGVLSQMNWNQHLIFNIIFTLISLTGIFLIPVKK</sequence>